<dbReference type="PANTHER" id="PTHR43547:SF2">
    <property type="entry name" value="HYBRID SIGNAL TRANSDUCTION HISTIDINE KINASE C"/>
    <property type="match status" value="1"/>
</dbReference>
<feature type="domain" description="Histidine kinase" evidence="7">
    <location>
        <begin position="244"/>
        <end position="461"/>
    </location>
</feature>
<keyword evidence="5 8" id="KW-0418">Kinase</keyword>
<dbReference type="Pfam" id="PF02518">
    <property type="entry name" value="HATPase_c"/>
    <property type="match status" value="1"/>
</dbReference>
<evidence type="ECO:0000313" key="8">
    <source>
        <dbReference type="EMBL" id="SDE77754.1"/>
    </source>
</evidence>
<proteinExistence type="predicted"/>
<protein>
    <recommendedName>
        <fullName evidence="2">histidine kinase</fullName>
        <ecNumber evidence="2">2.7.13.3</ecNumber>
    </recommendedName>
</protein>
<dbReference type="STRING" id="227084.SAMN05421855_102685"/>
<evidence type="ECO:0000256" key="1">
    <source>
        <dbReference type="ARBA" id="ARBA00000085"/>
    </source>
</evidence>
<dbReference type="InterPro" id="IPR003594">
    <property type="entry name" value="HATPase_dom"/>
</dbReference>
<dbReference type="PROSITE" id="PS50109">
    <property type="entry name" value="HIS_KIN"/>
    <property type="match status" value="1"/>
</dbReference>
<dbReference type="RefSeq" id="WP_093143516.1">
    <property type="nucleotide sequence ID" value="NZ_BMWO01000002.1"/>
</dbReference>
<dbReference type="Proteomes" id="UP000199321">
    <property type="component" value="Unassembled WGS sequence"/>
</dbReference>
<comment type="catalytic activity">
    <reaction evidence="1">
        <text>ATP + protein L-histidine = ADP + protein N-phospho-L-histidine.</text>
        <dbReference type="EC" id="2.7.13.3"/>
    </reaction>
</comment>
<dbReference type="SUPFAM" id="SSF55874">
    <property type="entry name" value="ATPase domain of HSP90 chaperone/DNA topoisomerase II/histidine kinase"/>
    <property type="match status" value="1"/>
</dbReference>
<name>A0A1G7FPF5_9FLAO</name>
<keyword evidence="3" id="KW-0597">Phosphoprotein</keyword>
<dbReference type="Gene3D" id="1.10.287.130">
    <property type="match status" value="1"/>
</dbReference>
<dbReference type="InterPro" id="IPR036890">
    <property type="entry name" value="HATPase_C_sf"/>
</dbReference>
<dbReference type="CDD" id="cd00075">
    <property type="entry name" value="HATPase"/>
    <property type="match status" value="1"/>
</dbReference>
<dbReference type="SMART" id="SM00387">
    <property type="entry name" value="HATPase_c"/>
    <property type="match status" value="1"/>
</dbReference>
<dbReference type="SMART" id="SM00388">
    <property type="entry name" value="HisKA"/>
    <property type="match status" value="1"/>
</dbReference>
<dbReference type="InterPro" id="IPR005467">
    <property type="entry name" value="His_kinase_dom"/>
</dbReference>
<dbReference type="EC" id="2.7.13.3" evidence="2"/>
<dbReference type="Gene3D" id="3.30.565.10">
    <property type="entry name" value="Histidine kinase-like ATPase, C-terminal domain"/>
    <property type="match status" value="1"/>
</dbReference>
<evidence type="ECO:0000259" key="7">
    <source>
        <dbReference type="PROSITE" id="PS50109"/>
    </source>
</evidence>
<dbReference type="FunFam" id="3.30.565.10:FF:000006">
    <property type="entry name" value="Sensor histidine kinase WalK"/>
    <property type="match status" value="1"/>
</dbReference>
<dbReference type="GO" id="GO:0000155">
    <property type="term" value="F:phosphorelay sensor kinase activity"/>
    <property type="evidence" value="ECO:0007669"/>
    <property type="project" value="InterPro"/>
</dbReference>
<dbReference type="PRINTS" id="PR00344">
    <property type="entry name" value="BCTRLSENSOR"/>
</dbReference>
<organism evidence="8 9">
    <name type="scientific">Ulvibacter litoralis</name>
    <dbReference type="NCBI Taxonomy" id="227084"/>
    <lineage>
        <taxon>Bacteria</taxon>
        <taxon>Pseudomonadati</taxon>
        <taxon>Bacteroidota</taxon>
        <taxon>Flavobacteriia</taxon>
        <taxon>Flavobacteriales</taxon>
        <taxon>Flavobacteriaceae</taxon>
        <taxon>Ulvibacter</taxon>
    </lineage>
</organism>
<dbReference type="PANTHER" id="PTHR43547">
    <property type="entry name" value="TWO-COMPONENT HISTIDINE KINASE"/>
    <property type="match status" value="1"/>
</dbReference>
<keyword evidence="6" id="KW-0812">Transmembrane</keyword>
<dbReference type="CDD" id="cd00082">
    <property type="entry name" value="HisKA"/>
    <property type="match status" value="1"/>
</dbReference>
<accession>A0A1G7FPF5</accession>
<reference evidence="8 9" key="1">
    <citation type="submission" date="2016-10" db="EMBL/GenBank/DDBJ databases">
        <authorList>
            <person name="de Groot N.N."/>
        </authorList>
    </citation>
    <scope>NUCLEOTIDE SEQUENCE [LARGE SCALE GENOMIC DNA]</scope>
    <source>
        <strain evidence="8 9">DSM 16195</strain>
    </source>
</reference>
<sequence length="461" mass="52509">MQLKSKVLIFASVITLLALTGIQSYLIYNTYELKKKAFVVDAKAEVGKVYRTPTIDSLMWTYRYHFLDKIQEYKSNKISKEAVIDSLKKKTSAINGRFLELYNEGMSGNSLQSEIKFRQMVSHISMVDNLGKKDNFLNEAKKDSIFLFGEDYRATDGVRINNATWTQEHEYVLDGVSIPYFLEFKTHIFIDVLDENKIMLKELSGILIAAVLLFIFVVSLLYYSIQNLFKQKRLADIKTDFINNITHELKTPLSTLSLATETLTGSFVENDTILAKETVQIINRQNVRLQKLIDQVVESSLGYREIQLSNEEFNCSIFLNELINDYELPLNSSVVISKKIDNTGILMVADKFFLGTAIINLLNNAIKYGGTELEISYTVDTKKDAHIINIKDNGIGISEKYQKHIFHKFYRVSEKDTHNYKGLGLGLYYTSQIIKAHNGTITVHSSINNGATFSIQIPLAQ</sequence>
<evidence type="ECO:0000256" key="3">
    <source>
        <dbReference type="ARBA" id="ARBA00022553"/>
    </source>
</evidence>
<evidence type="ECO:0000256" key="5">
    <source>
        <dbReference type="ARBA" id="ARBA00022777"/>
    </source>
</evidence>
<dbReference type="Pfam" id="PF00512">
    <property type="entry name" value="HisKA"/>
    <property type="match status" value="1"/>
</dbReference>
<evidence type="ECO:0000256" key="4">
    <source>
        <dbReference type="ARBA" id="ARBA00022679"/>
    </source>
</evidence>
<keyword evidence="6" id="KW-1133">Transmembrane helix</keyword>
<evidence type="ECO:0000256" key="6">
    <source>
        <dbReference type="SAM" id="Phobius"/>
    </source>
</evidence>
<evidence type="ECO:0000313" key="9">
    <source>
        <dbReference type="Proteomes" id="UP000199321"/>
    </source>
</evidence>
<dbReference type="OrthoDB" id="1933776at2"/>
<feature type="transmembrane region" description="Helical" evidence="6">
    <location>
        <begin position="203"/>
        <end position="223"/>
    </location>
</feature>
<keyword evidence="4" id="KW-0808">Transferase</keyword>
<dbReference type="AlphaFoldDB" id="A0A1G7FPF5"/>
<dbReference type="EMBL" id="FNBA01000002">
    <property type="protein sequence ID" value="SDE77754.1"/>
    <property type="molecule type" value="Genomic_DNA"/>
</dbReference>
<keyword evidence="9" id="KW-1185">Reference proteome</keyword>
<dbReference type="InterPro" id="IPR003661">
    <property type="entry name" value="HisK_dim/P_dom"/>
</dbReference>
<keyword evidence="6" id="KW-0472">Membrane</keyword>
<dbReference type="InterPro" id="IPR036097">
    <property type="entry name" value="HisK_dim/P_sf"/>
</dbReference>
<dbReference type="InterPro" id="IPR004358">
    <property type="entry name" value="Sig_transdc_His_kin-like_C"/>
</dbReference>
<dbReference type="SUPFAM" id="SSF47384">
    <property type="entry name" value="Homodimeric domain of signal transducing histidine kinase"/>
    <property type="match status" value="1"/>
</dbReference>
<gene>
    <name evidence="8" type="ORF">SAMN05421855_102685</name>
</gene>
<evidence type="ECO:0000256" key="2">
    <source>
        <dbReference type="ARBA" id="ARBA00012438"/>
    </source>
</evidence>